<reference evidence="4 7" key="5">
    <citation type="submission" date="2019-08" db="EMBL/GenBank/DDBJ databases">
        <title>Bacillus genomes from the desert of Cuatro Cienegas, Coahuila.</title>
        <authorList>
            <person name="Olmedo-Alvarez G."/>
        </authorList>
    </citation>
    <scope>NUCLEOTIDE SEQUENCE [LARGE SCALE GENOMIC DNA]</scope>
    <source>
        <strain evidence="4 7">CH108_3D</strain>
    </source>
</reference>
<dbReference type="AlphaFoldDB" id="A0A0J5SAR3"/>
<reference evidence="5" key="1">
    <citation type="submission" date="2015-07" db="EMBL/GenBank/DDBJ databases">
        <title>Fjat-14235 jcm11544.</title>
        <authorList>
            <person name="Liu B."/>
            <person name="Wang J."/>
            <person name="Zhu Y."/>
            <person name="Liu G."/>
            <person name="Chen Q."/>
            <person name="Chen Z."/>
            <person name="Lan J."/>
            <person name="Che J."/>
            <person name="Ge C."/>
            <person name="Shi H."/>
            <person name="Pan Z."/>
            <person name="Liu X."/>
        </authorList>
    </citation>
    <scope>NUCLEOTIDE SEQUENCE [LARGE SCALE GENOMIC DNA]</scope>
    <source>
        <strain evidence="5">JCM 11544</strain>
    </source>
</reference>
<dbReference type="EMBL" id="VTEQ01000007">
    <property type="protein sequence ID" value="TYS50549.1"/>
    <property type="molecule type" value="Genomic_DNA"/>
</dbReference>
<comment type="caution">
    <text evidence="3">The sequence shown here is derived from an EMBL/GenBank/DDBJ whole genome shotgun (WGS) entry which is preliminary data.</text>
</comment>
<gene>
    <name evidence="2" type="ORF">AF331_14970</name>
    <name evidence="3" type="ORF">AV649_11920</name>
    <name evidence="4" type="ORF">FZC83_19215</name>
</gene>
<dbReference type="Proteomes" id="UP000322997">
    <property type="component" value="Unassembled WGS sequence"/>
</dbReference>
<evidence type="ECO:0000313" key="2">
    <source>
        <dbReference type="EMBL" id="KON85258.1"/>
    </source>
</evidence>
<dbReference type="OrthoDB" id="1708042at2"/>
<evidence type="ECO:0000313" key="3">
    <source>
        <dbReference type="EMBL" id="KZE52904.1"/>
    </source>
</evidence>
<dbReference type="EMBL" id="LQQY01000003">
    <property type="protein sequence ID" value="KZE52904.1"/>
    <property type="molecule type" value="Genomic_DNA"/>
</dbReference>
<accession>A0A0J5SAR3</accession>
<dbReference type="InterPro" id="IPR005370">
    <property type="entry name" value="UPF0180"/>
</dbReference>
<organism evidence="3 6">
    <name type="scientific">Rossellomorea marisflavi</name>
    <dbReference type="NCBI Taxonomy" id="189381"/>
    <lineage>
        <taxon>Bacteria</taxon>
        <taxon>Bacillati</taxon>
        <taxon>Bacillota</taxon>
        <taxon>Bacilli</taxon>
        <taxon>Bacillales</taxon>
        <taxon>Bacillaceae</taxon>
        <taxon>Rossellomorea</taxon>
    </lineage>
</organism>
<dbReference type="EMBL" id="LGUE01000004">
    <property type="protein sequence ID" value="KON85258.1"/>
    <property type="molecule type" value="Genomic_DNA"/>
</dbReference>
<sequence length="81" mass="8835">MTKRVGVEQSLSNVVQALREKGYDVVELKNEQDVNGCDCCVTTGLDTNVMGMQNTTFKGSVIEADGLTADQVCEQVDSRMM</sequence>
<dbReference type="HAMAP" id="MF_00506">
    <property type="entry name" value="UPF0180"/>
    <property type="match status" value="1"/>
</dbReference>
<proteinExistence type="inferred from homology"/>
<evidence type="ECO:0000313" key="5">
    <source>
        <dbReference type="Proteomes" id="UP000037405"/>
    </source>
</evidence>
<dbReference type="RefSeq" id="WP_048005756.1">
    <property type="nucleotide sequence ID" value="NZ_BSED01000032.1"/>
</dbReference>
<evidence type="ECO:0000313" key="4">
    <source>
        <dbReference type="EMBL" id="TYS50549.1"/>
    </source>
</evidence>
<evidence type="ECO:0000256" key="1">
    <source>
        <dbReference type="HAMAP-Rule" id="MF_00506"/>
    </source>
</evidence>
<dbReference type="Pfam" id="PF03698">
    <property type="entry name" value="UPF0180"/>
    <property type="match status" value="1"/>
</dbReference>
<reference evidence="3" key="4">
    <citation type="submission" date="2016-01" db="EMBL/GenBank/DDBJ databases">
        <authorList>
            <person name="McClelland M."/>
            <person name="Jain A."/>
            <person name="Saraogi P."/>
            <person name="Mendelson R."/>
            <person name="Westerman R."/>
            <person name="SanMiguel P."/>
            <person name="Csonka L."/>
        </authorList>
    </citation>
    <scope>NUCLEOTIDE SEQUENCE</scope>
    <source>
        <strain evidence="3">M19</strain>
    </source>
</reference>
<name>A0A0J5SAR3_9BACI</name>
<dbReference type="Proteomes" id="UP000076510">
    <property type="component" value="Unassembled WGS sequence"/>
</dbReference>
<dbReference type="GeneID" id="89532910"/>
<reference evidence="6" key="3">
    <citation type="submission" date="2016-01" db="EMBL/GenBank/DDBJ databases">
        <title>Whole genome sequencing of Bhargavaea cecembensis T14.</title>
        <authorList>
            <person name="Hong K.W."/>
        </authorList>
    </citation>
    <scope>NUCLEOTIDE SEQUENCE [LARGE SCALE GENOMIC DNA]</scope>
    <source>
        <strain evidence="6">M19</strain>
    </source>
</reference>
<comment type="similarity">
    <text evidence="1">Belongs to the UPF0180 family.</text>
</comment>
<protein>
    <recommendedName>
        <fullName evidence="1">UPF0180 protein AF331_14970</fullName>
    </recommendedName>
</protein>
<dbReference type="PATRIC" id="fig|189381.10.peg.1408"/>
<reference evidence="2" key="2">
    <citation type="submission" date="2015-07" db="EMBL/GenBank/DDBJ databases">
        <title>MeaNS - Measles Nucleotide Surveillance Program.</title>
        <authorList>
            <person name="Tran T."/>
            <person name="Druce J."/>
        </authorList>
    </citation>
    <scope>NUCLEOTIDE SEQUENCE</scope>
    <source>
        <strain evidence="2">JCM 11544</strain>
    </source>
</reference>
<keyword evidence="5" id="KW-1185">Reference proteome</keyword>
<dbReference type="Proteomes" id="UP000037405">
    <property type="component" value="Unassembled WGS sequence"/>
</dbReference>
<evidence type="ECO:0000313" key="7">
    <source>
        <dbReference type="Proteomes" id="UP000322997"/>
    </source>
</evidence>
<evidence type="ECO:0000313" key="6">
    <source>
        <dbReference type="Proteomes" id="UP000076510"/>
    </source>
</evidence>
<dbReference type="STRING" id="189381.GCA_900166615_00915"/>
<dbReference type="NCBIfam" id="NF002845">
    <property type="entry name" value="PRK03094.1"/>
    <property type="match status" value="1"/>
</dbReference>